<reference evidence="1 2" key="1">
    <citation type="journal article" date="2009" name="Nat. Genet.">
        <title>The genome of the cucumber, Cucumis sativus L.</title>
        <authorList>
            <person name="Huang S."/>
            <person name="Li R."/>
            <person name="Zhang Z."/>
            <person name="Li L."/>
            <person name="Gu X."/>
            <person name="Fan W."/>
            <person name="Lucas W.J."/>
            <person name="Wang X."/>
            <person name="Xie B."/>
            <person name="Ni P."/>
            <person name="Ren Y."/>
            <person name="Zhu H."/>
            <person name="Li J."/>
            <person name="Lin K."/>
            <person name="Jin W."/>
            <person name="Fei Z."/>
            <person name="Li G."/>
            <person name="Staub J."/>
            <person name="Kilian A."/>
            <person name="van der Vossen E.A."/>
            <person name="Wu Y."/>
            <person name="Guo J."/>
            <person name="He J."/>
            <person name="Jia Z."/>
            <person name="Ren Y."/>
            <person name="Tian G."/>
            <person name="Lu Y."/>
            <person name="Ruan J."/>
            <person name="Qian W."/>
            <person name="Wang M."/>
            <person name="Huang Q."/>
            <person name="Li B."/>
            <person name="Xuan Z."/>
            <person name="Cao J."/>
            <person name="Asan"/>
            <person name="Wu Z."/>
            <person name="Zhang J."/>
            <person name="Cai Q."/>
            <person name="Bai Y."/>
            <person name="Zhao B."/>
            <person name="Han Y."/>
            <person name="Li Y."/>
            <person name="Li X."/>
            <person name="Wang S."/>
            <person name="Shi Q."/>
            <person name="Liu S."/>
            <person name="Cho W.K."/>
            <person name="Kim J.Y."/>
            <person name="Xu Y."/>
            <person name="Heller-Uszynska K."/>
            <person name="Miao H."/>
            <person name="Cheng Z."/>
            <person name="Zhang S."/>
            <person name="Wu J."/>
            <person name="Yang Y."/>
            <person name="Kang H."/>
            <person name="Li M."/>
            <person name="Liang H."/>
            <person name="Ren X."/>
            <person name="Shi Z."/>
            <person name="Wen M."/>
            <person name="Jian M."/>
            <person name="Yang H."/>
            <person name="Zhang G."/>
            <person name="Yang Z."/>
            <person name="Chen R."/>
            <person name="Liu S."/>
            <person name="Li J."/>
            <person name="Ma L."/>
            <person name="Liu H."/>
            <person name="Zhou Y."/>
            <person name="Zhao J."/>
            <person name="Fang X."/>
            <person name="Li G."/>
            <person name="Fang L."/>
            <person name="Li Y."/>
            <person name="Liu D."/>
            <person name="Zheng H."/>
            <person name="Zhang Y."/>
            <person name="Qin N."/>
            <person name="Li Z."/>
            <person name="Yang G."/>
            <person name="Yang S."/>
            <person name="Bolund L."/>
            <person name="Kristiansen K."/>
            <person name="Zheng H."/>
            <person name="Li S."/>
            <person name="Zhang X."/>
            <person name="Yang H."/>
            <person name="Wang J."/>
            <person name="Sun R."/>
            <person name="Zhang B."/>
            <person name="Jiang S."/>
            <person name="Wang J."/>
            <person name="Du Y."/>
            <person name="Li S."/>
        </authorList>
    </citation>
    <scope>NUCLEOTIDE SEQUENCE [LARGE SCALE GENOMIC DNA]</scope>
    <source>
        <strain evidence="2">cv. 9930</strain>
    </source>
</reference>
<sequence length="85" mass="9664">MPSFFPTNIPILLTPFSLWDCEWIQRATKTNQTVISLRPSGSSGLRESRFVTPRFDSFSLSVLGLSKWDLNLRLNGTFLAILFVN</sequence>
<dbReference type="EMBL" id="CM002927">
    <property type="protein sequence ID" value="KGN47217.1"/>
    <property type="molecule type" value="Genomic_DNA"/>
</dbReference>
<keyword evidence="2" id="KW-1185">Reference proteome</keyword>
<protein>
    <submittedName>
        <fullName evidence="1">Uncharacterized protein</fullName>
    </submittedName>
</protein>
<reference evidence="1 2" key="3">
    <citation type="journal article" date="2010" name="BMC Genomics">
        <title>Transcriptome sequencing and comparative analysis of cucumber flowers with different sex types.</title>
        <authorList>
            <person name="Guo S."/>
            <person name="Zheng Y."/>
            <person name="Joung J.G."/>
            <person name="Liu S."/>
            <person name="Zhang Z."/>
            <person name="Crasta O.R."/>
            <person name="Sobral B.W."/>
            <person name="Xu Y."/>
            <person name="Huang S."/>
            <person name="Fei Z."/>
        </authorList>
    </citation>
    <scope>NUCLEOTIDE SEQUENCE [LARGE SCALE GENOMIC DNA]</scope>
    <source>
        <strain evidence="2">cv. 9930</strain>
    </source>
</reference>
<evidence type="ECO:0000313" key="1">
    <source>
        <dbReference type="EMBL" id="KGN47217.1"/>
    </source>
</evidence>
<dbReference type="Gramene" id="KGN47217">
    <property type="protein sequence ID" value="KGN47217"/>
    <property type="gene ID" value="Csa_6G212880"/>
</dbReference>
<accession>A0A0A0KFL4</accession>
<name>A0A0A0KFL4_CUCSA</name>
<reference evidence="1 2" key="4">
    <citation type="journal article" date="2011" name="BMC Genomics">
        <title>RNA-Seq improves annotation of protein-coding genes in the cucumber genome.</title>
        <authorList>
            <person name="Li Z."/>
            <person name="Zhang Z."/>
            <person name="Yan P."/>
            <person name="Huang S."/>
            <person name="Fei Z."/>
            <person name="Lin K."/>
        </authorList>
    </citation>
    <scope>NUCLEOTIDE SEQUENCE [LARGE SCALE GENOMIC DNA]</scope>
    <source>
        <strain evidence="2">cv. 9930</strain>
    </source>
</reference>
<dbReference type="AlphaFoldDB" id="A0A0A0KFL4"/>
<organism evidence="1 2">
    <name type="scientific">Cucumis sativus</name>
    <name type="common">Cucumber</name>
    <dbReference type="NCBI Taxonomy" id="3659"/>
    <lineage>
        <taxon>Eukaryota</taxon>
        <taxon>Viridiplantae</taxon>
        <taxon>Streptophyta</taxon>
        <taxon>Embryophyta</taxon>
        <taxon>Tracheophyta</taxon>
        <taxon>Spermatophyta</taxon>
        <taxon>Magnoliopsida</taxon>
        <taxon>eudicotyledons</taxon>
        <taxon>Gunneridae</taxon>
        <taxon>Pentapetalae</taxon>
        <taxon>rosids</taxon>
        <taxon>fabids</taxon>
        <taxon>Cucurbitales</taxon>
        <taxon>Cucurbitaceae</taxon>
        <taxon>Benincaseae</taxon>
        <taxon>Cucumis</taxon>
    </lineage>
</organism>
<proteinExistence type="predicted"/>
<gene>
    <name evidence="1" type="ORF">Csa_6G212880</name>
</gene>
<dbReference type="Proteomes" id="UP000029981">
    <property type="component" value="Chromosome 6"/>
</dbReference>
<reference evidence="1 2" key="2">
    <citation type="journal article" date="2009" name="PLoS ONE">
        <title>An integrated genetic and cytogenetic map of the cucumber genome.</title>
        <authorList>
            <person name="Ren Y."/>
            <person name="Zhang Z."/>
            <person name="Liu J."/>
            <person name="Staub J.E."/>
            <person name="Han Y."/>
            <person name="Cheng Z."/>
            <person name="Li X."/>
            <person name="Lu J."/>
            <person name="Miao H."/>
            <person name="Kang H."/>
            <person name="Xie B."/>
            <person name="Gu X."/>
            <person name="Wang X."/>
            <person name="Du Y."/>
            <person name="Jin W."/>
            <person name="Huang S."/>
        </authorList>
    </citation>
    <scope>NUCLEOTIDE SEQUENCE [LARGE SCALE GENOMIC DNA]</scope>
    <source>
        <strain evidence="2">cv. 9930</strain>
    </source>
</reference>
<evidence type="ECO:0000313" key="2">
    <source>
        <dbReference type="Proteomes" id="UP000029981"/>
    </source>
</evidence>